<dbReference type="PANTHER" id="PTHR30146">
    <property type="entry name" value="LACI-RELATED TRANSCRIPTIONAL REPRESSOR"/>
    <property type="match status" value="1"/>
</dbReference>
<evidence type="ECO:0000313" key="5">
    <source>
        <dbReference type="EMBL" id="CAG7618875.1"/>
    </source>
</evidence>
<dbReference type="SMART" id="SM00354">
    <property type="entry name" value="HTH_LACI"/>
    <property type="match status" value="1"/>
</dbReference>
<organism evidence="5 6">
    <name type="scientific">Paenibacillus solanacearum</name>
    <dbReference type="NCBI Taxonomy" id="2048548"/>
    <lineage>
        <taxon>Bacteria</taxon>
        <taxon>Bacillati</taxon>
        <taxon>Bacillota</taxon>
        <taxon>Bacilli</taxon>
        <taxon>Bacillales</taxon>
        <taxon>Paenibacillaceae</taxon>
        <taxon>Paenibacillus</taxon>
    </lineage>
</organism>
<keyword evidence="3" id="KW-0804">Transcription</keyword>
<sequence length="329" mass="36006">MSSVKEVAKRANVSVATVSRVLNNDPVVKQATKEKVLEVIKEMNYRPNLLAKNLRKQASKTIVMVLPSMSNPYFSEIARGAQAAAYDFGYHIIIGTIESKRWILDTYVNLLKTNLAEGMIFVSSSADNELLQTLVDEYPIVLCTENYPGIEAVCVTIDNKRAAYEATVELLRRGHRSIAYIAGNRQSSSVLARIEGYKEALLEAGLAYNPDFVTGAKNNFESVVEAVNGILGKGCRMDGVIAHSDLQASYILKGIKDRRIALDDSIGLISFDGTFIAEITNPSITSIVQPLYDLGYASVHKLVLKLQGDSAEAPEGLVILPHALVIRET</sequence>
<dbReference type="EMBL" id="CAJVAS010000007">
    <property type="protein sequence ID" value="CAG7618875.1"/>
    <property type="molecule type" value="Genomic_DNA"/>
</dbReference>
<dbReference type="RefSeq" id="WP_218091941.1">
    <property type="nucleotide sequence ID" value="NZ_CAJVAS010000007.1"/>
</dbReference>
<name>A0A916K202_9BACL</name>
<dbReference type="PROSITE" id="PS50932">
    <property type="entry name" value="HTH_LACI_2"/>
    <property type="match status" value="1"/>
</dbReference>
<dbReference type="Pfam" id="PF00356">
    <property type="entry name" value="LacI"/>
    <property type="match status" value="1"/>
</dbReference>
<dbReference type="InterPro" id="IPR001761">
    <property type="entry name" value="Peripla_BP/Lac1_sug-bd_dom"/>
</dbReference>
<comment type="caution">
    <text evidence="5">The sequence shown here is derived from an EMBL/GenBank/DDBJ whole genome shotgun (WGS) entry which is preliminary data.</text>
</comment>
<dbReference type="InterPro" id="IPR000843">
    <property type="entry name" value="HTH_LacI"/>
</dbReference>
<evidence type="ECO:0000256" key="2">
    <source>
        <dbReference type="ARBA" id="ARBA00023125"/>
    </source>
</evidence>
<proteinExistence type="predicted"/>
<evidence type="ECO:0000313" key="6">
    <source>
        <dbReference type="Proteomes" id="UP000693672"/>
    </source>
</evidence>
<evidence type="ECO:0000256" key="1">
    <source>
        <dbReference type="ARBA" id="ARBA00023015"/>
    </source>
</evidence>
<dbReference type="GO" id="GO:0003700">
    <property type="term" value="F:DNA-binding transcription factor activity"/>
    <property type="evidence" value="ECO:0007669"/>
    <property type="project" value="TreeGrafter"/>
</dbReference>
<gene>
    <name evidence="5" type="primary">ccpA_4</name>
    <name evidence="5" type="ORF">PAESOLCIP111_02157</name>
</gene>
<accession>A0A916K202</accession>
<evidence type="ECO:0000259" key="4">
    <source>
        <dbReference type="PROSITE" id="PS50932"/>
    </source>
</evidence>
<evidence type="ECO:0000256" key="3">
    <source>
        <dbReference type="ARBA" id="ARBA00023163"/>
    </source>
</evidence>
<dbReference type="Pfam" id="PF00532">
    <property type="entry name" value="Peripla_BP_1"/>
    <property type="match status" value="1"/>
</dbReference>
<dbReference type="AlphaFoldDB" id="A0A916K202"/>
<keyword evidence="2" id="KW-0238">DNA-binding</keyword>
<dbReference type="Proteomes" id="UP000693672">
    <property type="component" value="Unassembled WGS sequence"/>
</dbReference>
<keyword evidence="6" id="KW-1185">Reference proteome</keyword>
<dbReference type="PROSITE" id="PS00356">
    <property type="entry name" value="HTH_LACI_1"/>
    <property type="match status" value="1"/>
</dbReference>
<dbReference type="GO" id="GO:0000976">
    <property type="term" value="F:transcription cis-regulatory region binding"/>
    <property type="evidence" value="ECO:0007669"/>
    <property type="project" value="TreeGrafter"/>
</dbReference>
<feature type="domain" description="HTH lacI-type" evidence="4">
    <location>
        <begin position="2"/>
        <end position="56"/>
    </location>
</feature>
<dbReference type="CDD" id="cd01392">
    <property type="entry name" value="HTH_LacI"/>
    <property type="match status" value="1"/>
</dbReference>
<dbReference type="PANTHER" id="PTHR30146:SF109">
    <property type="entry name" value="HTH-TYPE TRANSCRIPTIONAL REGULATOR GALS"/>
    <property type="match status" value="1"/>
</dbReference>
<reference evidence="5" key="1">
    <citation type="submission" date="2021-06" db="EMBL/GenBank/DDBJ databases">
        <authorList>
            <person name="Criscuolo A."/>
        </authorList>
    </citation>
    <scope>NUCLEOTIDE SEQUENCE</scope>
    <source>
        <strain evidence="5">CIP111600</strain>
    </source>
</reference>
<keyword evidence="1" id="KW-0805">Transcription regulation</keyword>
<protein>
    <submittedName>
        <fullName evidence="5">Catabolite control protein A</fullName>
    </submittedName>
</protein>